<accession>A0A2R4VSC1</accession>
<name>A0A2R4VSC1_9PROT</name>
<dbReference type="KEGG" id="ahu:A6A40_19925"/>
<keyword evidence="1" id="KW-0732">Signal</keyword>
<gene>
    <name evidence="2" type="ORF">A6A40_19925</name>
</gene>
<dbReference type="Gene3D" id="2.60.40.1880">
    <property type="entry name" value="Invasion associated locus B (IalB) protein"/>
    <property type="match status" value="1"/>
</dbReference>
<keyword evidence="3" id="KW-1185">Reference proteome</keyword>
<dbReference type="Proteomes" id="UP000077405">
    <property type="component" value="Plasmid pYZ2"/>
</dbReference>
<dbReference type="InterPro" id="IPR038696">
    <property type="entry name" value="IalB_sf"/>
</dbReference>
<feature type="chain" id="PRO_5015346497" evidence="1">
    <location>
        <begin position="37"/>
        <end position="191"/>
    </location>
</feature>
<keyword evidence="2" id="KW-0614">Plasmid</keyword>
<dbReference type="EMBL" id="CP028903">
    <property type="protein sequence ID" value="AWB07317.1"/>
    <property type="molecule type" value="Genomic_DNA"/>
</dbReference>
<feature type="signal peptide" evidence="1">
    <location>
        <begin position="1"/>
        <end position="36"/>
    </location>
</feature>
<dbReference type="AlphaFoldDB" id="A0A2R4VSC1"/>
<evidence type="ECO:0000256" key="1">
    <source>
        <dbReference type="SAM" id="SignalP"/>
    </source>
</evidence>
<geneLocation type="plasmid" evidence="2 3">
    <name>pYZ2</name>
</geneLocation>
<dbReference type="RefSeq" id="WP_108547611.1">
    <property type="nucleotide sequence ID" value="NZ_CP028903.1"/>
</dbReference>
<proteinExistence type="predicted"/>
<evidence type="ECO:0000313" key="3">
    <source>
        <dbReference type="Proteomes" id="UP000077405"/>
    </source>
</evidence>
<sequence>MTRRNTVFRGTISRGTAFLGAVLPLVILLSAGGAAAQQPAPVPAPNRTTANYDDWLVRCEAERDGTKETKLCETVQTIAGPDGRIIAQVVIGRPTGAAGDKILAELPAGVLLPPGVAIRVGDKQVASLTFRRCLQSCLAEAELSKQSLDALANATQPISLGFSDGAGKSVALPMSAKGLRNAYAAGSAPGK</sequence>
<protein>
    <submittedName>
        <fullName evidence="2">Invasion-associated locus B family protein</fullName>
    </submittedName>
</protein>
<dbReference type="InterPro" id="IPR010642">
    <property type="entry name" value="Invasion_prot_B"/>
</dbReference>
<dbReference type="Pfam" id="PF06776">
    <property type="entry name" value="IalB"/>
    <property type="match status" value="1"/>
</dbReference>
<evidence type="ECO:0000313" key="2">
    <source>
        <dbReference type="EMBL" id="AWB07317.1"/>
    </source>
</evidence>
<reference evidence="2 3" key="1">
    <citation type="submission" date="2018-04" db="EMBL/GenBank/DDBJ databases">
        <title>Complete genome sequence of the nitrogen-fixing bacterium Azospirillum humicireducens type strain SgZ-5.</title>
        <authorList>
            <person name="Yu Z."/>
        </authorList>
    </citation>
    <scope>NUCLEOTIDE SEQUENCE [LARGE SCALE GENOMIC DNA]</scope>
    <source>
        <strain evidence="2 3">SgZ-5</strain>
        <plasmid evidence="2 3">pYZ2</plasmid>
    </source>
</reference>
<organism evidence="2 3">
    <name type="scientific">Azospirillum humicireducens</name>
    <dbReference type="NCBI Taxonomy" id="1226968"/>
    <lineage>
        <taxon>Bacteria</taxon>
        <taxon>Pseudomonadati</taxon>
        <taxon>Pseudomonadota</taxon>
        <taxon>Alphaproteobacteria</taxon>
        <taxon>Rhodospirillales</taxon>
        <taxon>Azospirillaceae</taxon>
        <taxon>Azospirillum</taxon>
    </lineage>
</organism>